<evidence type="ECO:0000256" key="1">
    <source>
        <dbReference type="PROSITE-ProRule" id="PRU00723"/>
    </source>
</evidence>
<dbReference type="InParanoid" id="G0NGA4"/>
<name>G0NGA4_CAEBE</name>
<evidence type="ECO:0000256" key="2">
    <source>
        <dbReference type="SAM" id="MobiDB-lite"/>
    </source>
</evidence>
<dbReference type="Proteomes" id="UP000008068">
    <property type="component" value="Unassembled WGS sequence"/>
</dbReference>
<organism evidence="5">
    <name type="scientific">Caenorhabditis brenneri</name>
    <name type="common">Nematode worm</name>
    <dbReference type="NCBI Taxonomy" id="135651"/>
    <lineage>
        <taxon>Eukaryota</taxon>
        <taxon>Metazoa</taxon>
        <taxon>Ecdysozoa</taxon>
        <taxon>Nematoda</taxon>
        <taxon>Chromadorea</taxon>
        <taxon>Rhabditida</taxon>
        <taxon>Rhabditina</taxon>
        <taxon>Rhabditomorpha</taxon>
        <taxon>Rhabditoidea</taxon>
        <taxon>Rhabditidae</taxon>
        <taxon>Peloderinae</taxon>
        <taxon>Caenorhabditis</taxon>
    </lineage>
</organism>
<dbReference type="PROSITE" id="PS50103">
    <property type="entry name" value="ZF_C3H1"/>
    <property type="match status" value="1"/>
</dbReference>
<proteinExistence type="predicted"/>
<accession>G0NGA4</accession>
<dbReference type="EMBL" id="GL379878">
    <property type="protein sequence ID" value="EGT59894.1"/>
    <property type="molecule type" value="Genomic_DNA"/>
</dbReference>
<keyword evidence="1" id="KW-0479">Metal-binding</keyword>
<feature type="domain" description="C3H1-type" evidence="3">
    <location>
        <begin position="225"/>
        <end position="254"/>
    </location>
</feature>
<feature type="region of interest" description="Disordered" evidence="2">
    <location>
        <begin position="24"/>
        <end position="47"/>
    </location>
</feature>
<feature type="zinc finger region" description="C3H1-type" evidence="1">
    <location>
        <begin position="225"/>
        <end position="254"/>
    </location>
</feature>
<evidence type="ECO:0000259" key="3">
    <source>
        <dbReference type="PROSITE" id="PS50103"/>
    </source>
</evidence>
<gene>
    <name evidence="4" type="ORF">CAEBREN_09019</name>
</gene>
<protein>
    <recommendedName>
        <fullName evidence="3">C3H1-type domain-containing protein</fullName>
    </recommendedName>
</protein>
<dbReference type="HOGENOM" id="CLU_811917_0_0_1"/>
<keyword evidence="1" id="KW-0863">Zinc-finger</keyword>
<reference evidence="5" key="1">
    <citation type="submission" date="2011-07" db="EMBL/GenBank/DDBJ databases">
        <authorList>
            <consortium name="Caenorhabditis brenneri Sequencing and Analysis Consortium"/>
            <person name="Wilson R.K."/>
        </authorList>
    </citation>
    <scope>NUCLEOTIDE SEQUENCE [LARGE SCALE GENOMIC DNA]</scope>
    <source>
        <strain evidence="5">PB2801</strain>
    </source>
</reference>
<keyword evidence="5" id="KW-1185">Reference proteome</keyword>
<evidence type="ECO:0000313" key="4">
    <source>
        <dbReference type="EMBL" id="EGT59894.1"/>
    </source>
</evidence>
<keyword evidence="1" id="KW-0862">Zinc</keyword>
<sequence>MNSLERRRKRVRFGVSPLPKQSMLNEYDPRFANRQPTPFKPIRGPPFKKARYDLEKPTIHMNNNLYPSFSKSYKIEKVEWRVLKVKNAIKIRETLSVSGKREINRINGHGDSCHKRRKDILSFPKIIPLHVDHRNICIGSRSPQVMQQRQANRASTRIKLTKQSNSQETPVHLQILMSQLKSRRLIPPDEPPKTSTFYTVSEVPSCMRRLTQSQKYYTLKDNSNRSRNYLCHYYTHFQRGCINGDFCKKVHDEEIRKQCMAKRPRKYIGSAYQFTQKQTKVKKSGVHYRKQTQSSSYDLPSLNRQINNNNLEGVQPEAIIKFSAPPSHHNFYSDTQLGYLNLEI</sequence>
<dbReference type="AlphaFoldDB" id="G0NGA4"/>
<evidence type="ECO:0000313" key="5">
    <source>
        <dbReference type="Proteomes" id="UP000008068"/>
    </source>
</evidence>
<dbReference type="InterPro" id="IPR000571">
    <property type="entry name" value="Znf_CCCH"/>
</dbReference>
<dbReference type="GO" id="GO:0008270">
    <property type="term" value="F:zinc ion binding"/>
    <property type="evidence" value="ECO:0007669"/>
    <property type="project" value="UniProtKB-KW"/>
</dbReference>